<dbReference type="Pfam" id="PF08378">
    <property type="entry name" value="NERD"/>
    <property type="match status" value="1"/>
</dbReference>
<dbReference type="InterPro" id="IPR011528">
    <property type="entry name" value="NERD"/>
</dbReference>
<dbReference type="EMBL" id="CP042304">
    <property type="protein sequence ID" value="QDZ10544.1"/>
    <property type="molecule type" value="Genomic_DNA"/>
</dbReference>
<reference evidence="2 3" key="1">
    <citation type="submission" date="2019-07" db="EMBL/GenBank/DDBJ databases">
        <title>Full genome sequence of Devosia sp. Gsoil 520.</title>
        <authorList>
            <person name="Im W.-T."/>
        </authorList>
    </citation>
    <scope>NUCLEOTIDE SEQUENCE [LARGE SCALE GENOMIC DNA]</scope>
    <source>
        <strain evidence="2 3">Gsoil 520</strain>
    </source>
</reference>
<evidence type="ECO:0000259" key="1">
    <source>
        <dbReference type="Pfam" id="PF08378"/>
    </source>
</evidence>
<dbReference type="OrthoDB" id="3358108at2"/>
<gene>
    <name evidence="2" type="ORF">FPZ08_07140</name>
</gene>
<keyword evidence="3" id="KW-1185">Reference proteome</keyword>
<sequence>MPAYRSSAEGEIREAVVARLRERRPDARIIHEINVSTYGPNRIDVLAVSPTEIIAVEVKSSKDKLDRLPAQVGAMRGCAHQVIAALHEKFLVEKPTNRGAAHYKRDGLFYLRSTPDLDCRPDSVWVFPEIKRNMHEDGWCHLAPWQLATAKFDAPLPAGAIDLLWRDELAWLCGSLGVAASRRTNMGEMVSALRWNCTGREITKGICTALRRRICTEADPAIEEAA</sequence>
<dbReference type="AlphaFoldDB" id="A0A5B8LSB1"/>
<proteinExistence type="predicted"/>
<evidence type="ECO:0000313" key="3">
    <source>
        <dbReference type="Proteomes" id="UP000315364"/>
    </source>
</evidence>
<name>A0A5B8LSB1_9HYPH</name>
<organism evidence="2 3">
    <name type="scientific">Devosia ginsengisoli</name>
    <dbReference type="NCBI Taxonomy" id="400770"/>
    <lineage>
        <taxon>Bacteria</taxon>
        <taxon>Pseudomonadati</taxon>
        <taxon>Pseudomonadota</taxon>
        <taxon>Alphaproteobacteria</taxon>
        <taxon>Hyphomicrobiales</taxon>
        <taxon>Devosiaceae</taxon>
        <taxon>Devosia</taxon>
    </lineage>
</organism>
<protein>
    <submittedName>
        <fullName evidence="2">NERD domain-containing protein</fullName>
    </submittedName>
</protein>
<dbReference type="Proteomes" id="UP000315364">
    <property type="component" value="Chromosome"/>
</dbReference>
<feature type="domain" description="NERD" evidence="1">
    <location>
        <begin position="8"/>
        <end position="61"/>
    </location>
</feature>
<dbReference type="RefSeq" id="WP_146289331.1">
    <property type="nucleotide sequence ID" value="NZ_CP042304.1"/>
</dbReference>
<accession>A0A5B8LSB1</accession>
<dbReference type="KEGG" id="dea:FPZ08_07140"/>
<evidence type="ECO:0000313" key="2">
    <source>
        <dbReference type="EMBL" id="QDZ10544.1"/>
    </source>
</evidence>